<dbReference type="PANTHER" id="PTHR33972:SF2">
    <property type="entry name" value="OS04G0606700 PROTEIN"/>
    <property type="match status" value="1"/>
</dbReference>
<evidence type="ECO:0000256" key="1">
    <source>
        <dbReference type="SAM" id="MobiDB-lite"/>
    </source>
</evidence>
<dbReference type="PANTHER" id="PTHR33972">
    <property type="entry name" value="EXPRESSED PROTEIN"/>
    <property type="match status" value="1"/>
</dbReference>
<dbReference type="EMBL" id="JBAMMX010000025">
    <property type="protein sequence ID" value="KAK6915201.1"/>
    <property type="molecule type" value="Genomic_DNA"/>
</dbReference>
<evidence type="ECO:0000313" key="3">
    <source>
        <dbReference type="Proteomes" id="UP001370490"/>
    </source>
</evidence>
<name>A0AAN8UNS6_9MAGN</name>
<protein>
    <submittedName>
        <fullName evidence="2">Uncharacterized protein</fullName>
    </submittedName>
</protein>
<keyword evidence="3" id="KW-1185">Reference proteome</keyword>
<evidence type="ECO:0000313" key="2">
    <source>
        <dbReference type="EMBL" id="KAK6915201.1"/>
    </source>
</evidence>
<gene>
    <name evidence="2" type="ORF">RJ641_020318</name>
</gene>
<reference evidence="2 3" key="1">
    <citation type="submission" date="2023-12" db="EMBL/GenBank/DDBJ databases">
        <title>A high-quality genome assembly for Dillenia turbinata (Dilleniales).</title>
        <authorList>
            <person name="Chanderbali A."/>
        </authorList>
    </citation>
    <scope>NUCLEOTIDE SEQUENCE [LARGE SCALE GENOMIC DNA]</scope>
    <source>
        <strain evidence="2">LSX21</strain>
        <tissue evidence="2">Leaf</tissue>
    </source>
</reference>
<dbReference type="Proteomes" id="UP001370490">
    <property type="component" value="Unassembled WGS sequence"/>
</dbReference>
<dbReference type="AlphaFoldDB" id="A0AAN8UNS6"/>
<comment type="caution">
    <text evidence="2">The sequence shown here is derived from an EMBL/GenBank/DDBJ whole genome shotgun (WGS) entry which is preliminary data.</text>
</comment>
<feature type="region of interest" description="Disordered" evidence="1">
    <location>
        <begin position="105"/>
        <end position="144"/>
    </location>
</feature>
<feature type="compositionally biased region" description="Acidic residues" evidence="1">
    <location>
        <begin position="131"/>
        <end position="144"/>
    </location>
</feature>
<sequence>MARSLSQTLIRTSISPPSSRLLTLRNRSYQSEKAQLIEIEVESDPDVEVLGLRRIEEAIHSIMARRSAPDWLPFIPGSSYWVPPRSRYSEVAKLVGKLASNHEEAKSLTSSRGWPSSSSFFKGGPLRLTEEEASSDMTQSEDEE</sequence>
<proteinExistence type="predicted"/>
<accession>A0AAN8UNS6</accession>
<organism evidence="2 3">
    <name type="scientific">Dillenia turbinata</name>
    <dbReference type="NCBI Taxonomy" id="194707"/>
    <lineage>
        <taxon>Eukaryota</taxon>
        <taxon>Viridiplantae</taxon>
        <taxon>Streptophyta</taxon>
        <taxon>Embryophyta</taxon>
        <taxon>Tracheophyta</taxon>
        <taxon>Spermatophyta</taxon>
        <taxon>Magnoliopsida</taxon>
        <taxon>eudicotyledons</taxon>
        <taxon>Gunneridae</taxon>
        <taxon>Pentapetalae</taxon>
        <taxon>Dilleniales</taxon>
        <taxon>Dilleniaceae</taxon>
        <taxon>Dillenia</taxon>
    </lineage>
</organism>
<feature type="compositionally biased region" description="Low complexity" evidence="1">
    <location>
        <begin position="107"/>
        <end position="119"/>
    </location>
</feature>